<protein>
    <recommendedName>
        <fullName evidence="2">CS domain-containing protein</fullName>
    </recommendedName>
</protein>
<dbReference type="VEuPathDB" id="FungiDB:BD410DRAFT_830680"/>
<dbReference type="Gene3D" id="2.60.40.790">
    <property type="match status" value="1"/>
</dbReference>
<dbReference type="InterPro" id="IPR007052">
    <property type="entry name" value="CS_dom"/>
</dbReference>
<dbReference type="Pfam" id="PF12770">
    <property type="entry name" value="CHAT"/>
    <property type="match status" value="1"/>
</dbReference>
<feature type="compositionally biased region" description="Polar residues" evidence="1">
    <location>
        <begin position="728"/>
        <end position="737"/>
    </location>
</feature>
<dbReference type="AlphaFoldDB" id="A0A4Y7PUL9"/>
<proteinExistence type="predicted"/>
<dbReference type="PANTHER" id="PTHR19959:SF119">
    <property type="entry name" value="FUNGAL LIPASE-LIKE DOMAIN-CONTAINING PROTEIN"/>
    <property type="match status" value="1"/>
</dbReference>
<evidence type="ECO:0000259" key="2">
    <source>
        <dbReference type="PROSITE" id="PS51203"/>
    </source>
</evidence>
<dbReference type="STRING" id="50990.A0A4Y7PUL9"/>
<dbReference type="Gene3D" id="1.25.40.10">
    <property type="entry name" value="Tetratricopeptide repeat domain"/>
    <property type="match status" value="1"/>
</dbReference>
<feature type="region of interest" description="Disordered" evidence="1">
    <location>
        <begin position="726"/>
        <end position="747"/>
    </location>
</feature>
<accession>A0A4Y7PUL9</accession>
<dbReference type="SUPFAM" id="SSF49764">
    <property type="entry name" value="HSP20-like chaperones"/>
    <property type="match status" value="1"/>
</dbReference>
<sequence length="1154" mass="127997">MASDPRRPSVLWAQQTSETDERKNRINITINLPDIIESTVNCVVTKSTISFNAKIRSSVEGVPYAFNCNLYAEVQAENIRTVLSPQFFSIALPKMTGGVHWPHLMRRMKQMISAQQMTKPKHVPLGEAEIEQVVANLERGVRINRDGNPVRREDLYSMVSHDQSPIAVPGTDGGVSSFEDSGQPIAGEDDPGSLNNHGVDLVQQFERRGDAWCLKLAIEYFERSVNLTPDRHSEKPVYLTNLGGSFVRRFQQLGNMSDIELAVTNLERAVQLTPDGHPGKPGRLNSLGTSFMIRFKQLGDVTDIAHAVLNLERAVQLTPDGHPDKPNIAHAVLNRERAVKLTPDGHPDKPSHFNNLGTSFMTRFKQLGDVTDMENAILNLERAFQLTPDGHPDKPSCLNNLGTSLLARFERLGDVTDMENAVSNLERAIQLTPDGHPDKPSHLNNLGTSFMTRFERLGDVTDVENAISNLKRAVQLTPDNHPDKPGLLGNLDMENAFSNHERAVQLTPDGHQDKPFHLHNLGNSFLTRFKQLEDMPDIEHSIANHELAVELTPDGHSDVPTLLFNLGNSLSEKFRKTGHYHDLEKSIVTYATSASSPVGPPSICLKAATTWSVLALGELRRFHPSDQSALDAYRVAFDLLPRVAWVGLNIETRHHHLLAASSLACDAAAVAISANDPHIALAWLEQGRSIVWGQILQLRTPVEELRLSHPELAVELTRISKQLERGASDNNFGTGQHRQSREDAGQQHRQLARDWDRIVEQVRQKPGFEHFLLPKQFSELRNAARDGPVVVVNVSKHGCDALIIEPISEHLHHVRLEDFSYKKAQTLGQLLHSILSQQNLRARCDDRGAGPVFDGRFRGDDAFRPILAELWKSLVNPVLEYLESLQIHSPMGDGYFRITWCPTGPLAFLPIHAAGLYNADGTSSISLPDIAISSYTPTLTALLSRSQSITPHGSTFKLLAVVQPNTPGADSLPGTRQELEVIRKHIVSDSSVHVLEGPKATTEEVSSRMEECSWVHLACHGVQDVSRPMESGLLLQDGRLELSKIVEKRLDHAEFAFLSACQTATGDVTRPEEAIHLAAGMLLAGYRGVVATMWSIRDDDAPFVADKFYGRVLENGQPNHVKPAEALHFAIRELRQKPGGCKFSSWVPFIYMGQ</sequence>
<dbReference type="PROSITE" id="PS51203">
    <property type="entry name" value="CS"/>
    <property type="match status" value="1"/>
</dbReference>
<evidence type="ECO:0000313" key="3">
    <source>
        <dbReference type="EMBL" id="TDL18808.1"/>
    </source>
</evidence>
<name>A0A4Y7PUL9_9AGAM</name>
<feature type="domain" description="CS" evidence="2">
    <location>
        <begin position="5"/>
        <end position="105"/>
    </location>
</feature>
<evidence type="ECO:0000256" key="1">
    <source>
        <dbReference type="SAM" id="MobiDB-lite"/>
    </source>
</evidence>
<dbReference type="OrthoDB" id="9991317at2759"/>
<dbReference type="PANTHER" id="PTHR19959">
    <property type="entry name" value="KINESIN LIGHT CHAIN"/>
    <property type="match status" value="1"/>
</dbReference>
<evidence type="ECO:0000313" key="4">
    <source>
        <dbReference type="Proteomes" id="UP000294933"/>
    </source>
</evidence>
<reference evidence="3 4" key="1">
    <citation type="submission" date="2018-06" db="EMBL/GenBank/DDBJ databases">
        <title>A transcriptomic atlas of mushroom development highlights an independent origin of complex multicellularity.</title>
        <authorList>
            <consortium name="DOE Joint Genome Institute"/>
            <person name="Krizsan K."/>
            <person name="Almasi E."/>
            <person name="Merenyi Z."/>
            <person name="Sahu N."/>
            <person name="Viragh M."/>
            <person name="Koszo T."/>
            <person name="Mondo S."/>
            <person name="Kiss B."/>
            <person name="Balint B."/>
            <person name="Kues U."/>
            <person name="Barry K."/>
            <person name="Hegedus J.C."/>
            <person name="Henrissat B."/>
            <person name="Johnson J."/>
            <person name="Lipzen A."/>
            <person name="Ohm R."/>
            <person name="Nagy I."/>
            <person name="Pangilinan J."/>
            <person name="Yan J."/>
            <person name="Xiong Y."/>
            <person name="Grigoriev I.V."/>
            <person name="Hibbett D.S."/>
            <person name="Nagy L.G."/>
        </authorList>
    </citation>
    <scope>NUCLEOTIDE SEQUENCE [LARGE SCALE GENOMIC DNA]</scope>
    <source>
        <strain evidence="3 4">SZMC22713</strain>
    </source>
</reference>
<dbReference type="Proteomes" id="UP000294933">
    <property type="component" value="Unassembled WGS sequence"/>
</dbReference>
<dbReference type="EMBL" id="ML170203">
    <property type="protein sequence ID" value="TDL18808.1"/>
    <property type="molecule type" value="Genomic_DNA"/>
</dbReference>
<dbReference type="InterPro" id="IPR011990">
    <property type="entry name" value="TPR-like_helical_dom_sf"/>
</dbReference>
<gene>
    <name evidence="3" type="ORF">BD410DRAFT_830680</name>
</gene>
<keyword evidence="4" id="KW-1185">Reference proteome</keyword>
<dbReference type="InterPro" id="IPR024983">
    <property type="entry name" value="CHAT_dom"/>
</dbReference>
<dbReference type="InterPro" id="IPR008978">
    <property type="entry name" value="HSP20-like_chaperone"/>
</dbReference>
<organism evidence="3 4">
    <name type="scientific">Rickenella mellea</name>
    <dbReference type="NCBI Taxonomy" id="50990"/>
    <lineage>
        <taxon>Eukaryota</taxon>
        <taxon>Fungi</taxon>
        <taxon>Dikarya</taxon>
        <taxon>Basidiomycota</taxon>
        <taxon>Agaricomycotina</taxon>
        <taxon>Agaricomycetes</taxon>
        <taxon>Hymenochaetales</taxon>
        <taxon>Rickenellaceae</taxon>
        <taxon>Rickenella</taxon>
    </lineage>
</organism>
<dbReference type="SUPFAM" id="SSF48452">
    <property type="entry name" value="TPR-like"/>
    <property type="match status" value="1"/>
</dbReference>